<gene>
    <name evidence="1" type="ORF">OBE_01203</name>
</gene>
<organism evidence="1">
    <name type="scientific">human gut metagenome</name>
    <dbReference type="NCBI Taxonomy" id="408170"/>
    <lineage>
        <taxon>unclassified sequences</taxon>
        <taxon>metagenomes</taxon>
        <taxon>organismal metagenomes</taxon>
    </lineage>
</organism>
<dbReference type="GO" id="GO:0019674">
    <property type="term" value="P:NAD+ metabolic process"/>
    <property type="evidence" value="ECO:0007669"/>
    <property type="project" value="InterPro"/>
</dbReference>
<name>K1UC16_9ZZZZ</name>
<dbReference type="Gene3D" id="3.40.50.10330">
    <property type="entry name" value="Probable inorganic polyphosphate/atp-NAD kinase, domain 1"/>
    <property type="match status" value="1"/>
</dbReference>
<sequence>GGPIISPDAQCIEFTPLCAHSLFGRPMIFSADSEITVRFSAYEDSGVSLSIDGNDDMDFKEGEIIKIRRSEQQLSIIDINGSSFYKAVHNKLMRPLK</sequence>
<dbReference type="SUPFAM" id="SSF111331">
    <property type="entry name" value="NAD kinase/diacylglycerol kinase-like"/>
    <property type="match status" value="1"/>
</dbReference>
<evidence type="ECO:0000313" key="1">
    <source>
        <dbReference type="EMBL" id="EKC75760.1"/>
    </source>
</evidence>
<comment type="caution">
    <text evidence="1">The sequence shown here is derived from an EMBL/GenBank/DDBJ whole genome shotgun (WGS) entry which is preliminary data.</text>
</comment>
<keyword evidence="1" id="KW-0808">Transferase</keyword>
<dbReference type="PANTHER" id="PTHR20275">
    <property type="entry name" value="NAD KINASE"/>
    <property type="match status" value="1"/>
</dbReference>
<dbReference type="InterPro" id="IPR016064">
    <property type="entry name" value="NAD/diacylglycerol_kinase_sf"/>
</dbReference>
<proteinExistence type="predicted"/>
<keyword evidence="1" id="KW-0418">Kinase</keyword>
<reference evidence="1" key="1">
    <citation type="journal article" date="2013" name="Environ. Microbiol.">
        <title>Microbiota from the distal guts of lean and obese adolescents exhibit partial functional redundancy besides clear differences in community structure.</title>
        <authorList>
            <person name="Ferrer M."/>
            <person name="Ruiz A."/>
            <person name="Lanza F."/>
            <person name="Haange S.B."/>
            <person name="Oberbach A."/>
            <person name="Till H."/>
            <person name="Bargiela R."/>
            <person name="Campoy C."/>
            <person name="Segura M.T."/>
            <person name="Richter M."/>
            <person name="von Bergen M."/>
            <person name="Seifert J."/>
            <person name="Suarez A."/>
        </authorList>
    </citation>
    <scope>NUCLEOTIDE SEQUENCE</scope>
</reference>
<dbReference type="InterPro" id="IPR017438">
    <property type="entry name" value="ATP-NAD_kinase_N"/>
</dbReference>
<dbReference type="InterPro" id="IPR017437">
    <property type="entry name" value="ATP-NAD_kinase_PpnK-typ_C"/>
</dbReference>
<dbReference type="Gene3D" id="2.60.200.30">
    <property type="entry name" value="Probable inorganic polyphosphate/atp-NAD kinase, domain 2"/>
    <property type="match status" value="1"/>
</dbReference>
<dbReference type="GO" id="GO:0006741">
    <property type="term" value="P:NADP+ biosynthetic process"/>
    <property type="evidence" value="ECO:0007669"/>
    <property type="project" value="TreeGrafter"/>
</dbReference>
<dbReference type="GO" id="GO:0003951">
    <property type="term" value="F:NAD+ kinase activity"/>
    <property type="evidence" value="ECO:0007669"/>
    <property type="project" value="InterPro"/>
</dbReference>
<dbReference type="Pfam" id="PF20143">
    <property type="entry name" value="NAD_kinase_C"/>
    <property type="match status" value="1"/>
</dbReference>
<dbReference type="AlphaFoldDB" id="K1UC16"/>
<accession>K1UC16</accession>
<protein>
    <submittedName>
        <fullName evidence="1">Sugar kinase</fullName>
    </submittedName>
</protein>
<feature type="non-terminal residue" evidence="1">
    <location>
        <position position="1"/>
    </location>
</feature>
<dbReference type="EMBL" id="AJWZ01000788">
    <property type="protein sequence ID" value="EKC75760.1"/>
    <property type="molecule type" value="Genomic_DNA"/>
</dbReference>
<dbReference type="PANTHER" id="PTHR20275:SF0">
    <property type="entry name" value="NAD KINASE"/>
    <property type="match status" value="1"/>
</dbReference>